<feature type="domain" description="N-acetyltransferase" evidence="1">
    <location>
        <begin position="1"/>
        <end position="157"/>
    </location>
</feature>
<proteinExistence type="predicted"/>
<dbReference type="EMBL" id="JBDJNQ010000001">
    <property type="protein sequence ID" value="MEN5376214.1"/>
    <property type="molecule type" value="Genomic_DNA"/>
</dbReference>
<evidence type="ECO:0000313" key="3">
    <source>
        <dbReference type="Proteomes" id="UP001409291"/>
    </source>
</evidence>
<dbReference type="InterPro" id="IPR016181">
    <property type="entry name" value="Acyl_CoA_acyltransferase"/>
</dbReference>
<dbReference type="SUPFAM" id="SSF55729">
    <property type="entry name" value="Acyl-CoA N-acyltransferases (Nat)"/>
    <property type="match status" value="1"/>
</dbReference>
<dbReference type="Proteomes" id="UP001409291">
    <property type="component" value="Unassembled WGS sequence"/>
</dbReference>
<sequence>MIIEKSTPHDLSAHMELYEQAIAYQHALGKVNWKGFEARAVLEEIKNGQHYKIVLNNQIACVFLLTTSDPIIWQEKDKDPAIYIHRIATNPLFRGQNFVIKIIAFVKALARERSKFFIRMDTTAGNERLNQYYEKCGFTIVDVVRIKEAIDMPAHYQNNSFTLFEMLL</sequence>
<name>A0ABV0BN24_9SPHI</name>
<dbReference type="PROSITE" id="PS51186">
    <property type="entry name" value="GNAT"/>
    <property type="match status" value="1"/>
</dbReference>
<evidence type="ECO:0000259" key="1">
    <source>
        <dbReference type="PROSITE" id="PS51186"/>
    </source>
</evidence>
<dbReference type="Pfam" id="PF00583">
    <property type="entry name" value="Acetyltransf_1"/>
    <property type="match status" value="1"/>
</dbReference>
<gene>
    <name evidence="2" type="ORF">ABE541_02970</name>
</gene>
<reference evidence="2 3" key="1">
    <citation type="submission" date="2024-04" db="EMBL/GenBank/DDBJ databases">
        <title>WGS of bacteria from Torrens River.</title>
        <authorList>
            <person name="Wyrsch E.R."/>
            <person name="Drigo B."/>
        </authorList>
    </citation>
    <scope>NUCLEOTIDE SEQUENCE [LARGE SCALE GENOMIC DNA]</scope>
    <source>
        <strain evidence="2 3">TWI391</strain>
    </source>
</reference>
<dbReference type="Gene3D" id="3.40.630.30">
    <property type="match status" value="1"/>
</dbReference>
<comment type="caution">
    <text evidence="2">The sequence shown here is derived from an EMBL/GenBank/DDBJ whole genome shotgun (WGS) entry which is preliminary data.</text>
</comment>
<keyword evidence="3" id="KW-1185">Reference proteome</keyword>
<dbReference type="RefSeq" id="WP_132772761.1">
    <property type="nucleotide sequence ID" value="NZ_JAOQNK010000001.1"/>
</dbReference>
<evidence type="ECO:0000313" key="2">
    <source>
        <dbReference type="EMBL" id="MEN5376214.1"/>
    </source>
</evidence>
<accession>A0ABV0BN24</accession>
<dbReference type="InterPro" id="IPR000182">
    <property type="entry name" value="GNAT_dom"/>
</dbReference>
<protein>
    <submittedName>
        <fullName evidence="2">GNAT family N-acetyltransferase</fullName>
    </submittedName>
</protein>
<organism evidence="2 3">
    <name type="scientific">Sphingobacterium kitahiroshimense</name>
    <dbReference type="NCBI Taxonomy" id="470446"/>
    <lineage>
        <taxon>Bacteria</taxon>
        <taxon>Pseudomonadati</taxon>
        <taxon>Bacteroidota</taxon>
        <taxon>Sphingobacteriia</taxon>
        <taxon>Sphingobacteriales</taxon>
        <taxon>Sphingobacteriaceae</taxon>
        <taxon>Sphingobacterium</taxon>
    </lineage>
</organism>